<name>A0ABD2HQX1_9BILA</name>
<reference evidence="2 3" key="1">
    <citation type="submission" date="2024-10" db="EMBL/GenBank/DDBJ databases">
        <authorList>
            <person name="Kim D."/>
        </authorList>
    </citation>
    <scope>NUCLEOTIDE SEQUENCE [LARGE SCALE GENOMIC DNA]</scope>
    <source>
        <strain evidence="2">BH-2024</strain>
    </source>
</reference>
<feature type="compositionally biased region" description="Polar residues" evidence="1">
    <location>
        <begin position="160"/>
        <end position="174"/>
    </location>
</feature>
<dbReference type="AlphaFoldDB" id="A0ABD2HQX1"/>
<proteinExistence type="predicted"/>
<keyword evidence="3" id="KW-1185">Reference proteome</keyword>
<dbReference type="EMBL" id="JBICBT010001381">
    <property type="protein sequence ID" value="KAL3070399.1"/>
    <property type="molecule type" value="Genomic_DNA"/>
</dbReference>
<evidence type="ECO:0000256" key="1">
    <source>
        <dbReference type="SAM" id="MobiDB-lite"/>
    </source>
</evidence>
<feature type="region of interest" description="Disordered" evidence="1">
    <location>
        <begin position="156"/>
        <end position="181"/>
    </location>
</feature>
<feature type="compositionally biased region" description="Basic residues" evidence="1">
    <location>
        <begin position="32"/>
        <end position="44"/>
    </location>
</feature>
<feature type="region of interest" description="Disordered" evidence="1">
    <location>
        <begin position="1"/>
        <end position="53"/>
    </location>
</feature>
<comment type="caution">
    <text evidence="2">The sequence shown here is derived from an EMBL/GenBank/DDBJ whole genome shotgun (WGS) entry which is preliminary data.</text>
</comment>
<organism evidence="2 3">
    <name type="scientific">Heterodera trifolii</name>
    <dbReference type="NCBI Taxonomy" id="157864"/>
    <lineage>
        <taxon>Eukaryota</taxon>
        <taxon>Metazoa</taxon>
        <taxon>Ecdysozoa</taxon>
        <taxon>Nematoda</taxon>
        <taxon>Chromadorea</taxon>
        <taxon>Rhabditida</taxon>
        <taxon>Tylenchina</taxon>
        <taxon>Tylenchomorpha</taxon>
        <taxon>Tylenchoidea</taxon>
        <taxon>Heteroderidae</taxon>
        <taxon>Heteroderinae</taxon>
        <taxon>Heterodera</taxon>
    </lineage>
</organism>
<feature type="compositionally biased region" description="Basic and acidic residues" evidence="1">
    <location>
        <begin position="1"/>
        <end position="31"/>
    </location>
</feature>
<sequence length="181" mass="21000">MDKVNEKSRKLGKFVADDLQRKKSADNERSPRTKKTAAKQKVQKKAMEEKVPMLEDDDMHLTLQQFIEQNQKKECVGKKSAERLTRLSIDSPTKKQRALSKIMNSSRPLVENIEKQKDIALVQNESFSDATVIDNELSILWAENPLISDEWNYTEPRDNPQANRQNDETVTNRNNVKRNIF</sequence>
<dbReference type="Proteomes" id="UP001620626">
    <property type="component" value="Unassembled WGS sequence"/>
</dbReference>
<gene>
    <name evidence="2" type="ORF">niasHT_032189</name>
</gene>
<protein>
    <submittedName>
        <fullName evidence="2">Uncharacterized protein</fullName>
    </submittedName>
</protein>
<evidence type="ECO:0000313" key="3">
    <source>
        <dbReference type="Proteomes" id="UP001620626"/>
    </source>
</evidence>
<accession>A0ABD2HQX1</accession>
<evidence type="ECO:0000313" key="2">
    <source>
        <dbReference type="EMBL" id="KAL3070399.1"/>
    </source>
</evidence>